<evidence type="ECO:0000256" key="1">
    <source>
        <dbReference type="SAM" id="Phobius"/>
    </source>
</evidence>
<keyword evidence="1" id="KW-0812">Transmembrane</keyword>
<keyword evidence="1" id="KW-0472">Membrane</keyword>
<protein>
    <submittedName>
        <fullName evidence="2">Uncharacterized protein</fullName>
    </submittedName>
</protein>
<sequence>MWRVPDRFHLEIPDSPPRVVRYAAQMATDGGSGDAGVEQTPARGRLGSAEGTAKVFHGLGLAVLLLSEYWRSLIEDLRPGAAPPDRVRALAEAAASMAHNGLHNTAADLFETASFGQERAALWAAVCCALVVRLNRHGSPELQRVLCYVSAAYCALAVAVGMYYLFASGPIVLLALGLGFGVMHAATRK</sequence>
<comment type="caution">
    <text evidence="2">The sequence shown here is derived from an EMBL/GenBank/DDBJ whole genome shotgun (WGS) entry which is preliminary data.</text>
</comment>
<keyword evidence="3" id="KW-1185">Reference proteome</keyword>
<keyword evidence="1" id="KW-1133">Transmembrane helix</keyword>
<evidence type="ECO:0000313" key="2">
    <source>
        <dbReference type="EMBL" id="GCD92479.1"/>
    </source>
</evidence>
<dbReference type="AlphaFoldDB" id="A0A401YCZ1"/>
<proteinExistence type="predicted"/>
<organism evidence="2 3">
    <name type="scientific">Embleya hyalina</name>
    <dbReference type="NCBI Taxonomy" id="516124"/>
    <lineage>
        <taxon>Bacteria</taxon>
        <taxon>Bacillati</taxon>
        <taxon>Actinomycetota</taxon>
        <taxon>Actinomycetes</taxon>
        <taxon>Kitasatosporales</taxon>
        <taxon>Streptomycetaceae</taxon>
        <taxon>Embleya</taxon>
    </lineage>
</organism>
<dbReference type="EMBL" id="BIFH01000013">
    <property type="protein sequence ID" value="GCD92479.1"/>
    <property type="molecule type" value="Genomic_DNA"/>
</dbReference>
<reference evidence="2 3" key="1">
    <citation type="submission" date="2018-12" db="EMBL/GenBank/DDBJ databases">
        <title>Draft genome sequence of Embleya hyalina NBRC 13850T.</title>
        <authorList>
            <person name="Komaki H."/>
            <person name="Hosoyama A."/>
            <person name="Kimura A."/>
            <person name="Ichikawa N."/>
            <person name="Tamura T."/>
        </authorList>
    </citation>
    <scope>NUCLEOTIDE SEQUENCE [LARGE SCALE GENOMIC DNA]</scope>
    <source>
        <strain evidence="2 3">NBRC 13850</strain>
    </source>
</reference>
<name>A0A401YCZ1_9ACTN</name>
<evidence type="ECO:0000313" key="3">
    <source>
        <dbReference type="Proteomes" id="UP000286931"/>
    </source>
</evidence>
<dbReference type="Proteomes" id="UP000286931">
    <property type="component" value="Unassembled WGS sequence"/>
</dbReference>
<feature type="transmembrane region" description="Helical" evidence="1">
    <location>
        <begin position="171"/>
        <end position="187"/>
    </location>
</feature>
<gene>
    <name evidence="2" type="ORF">EHYA_00117</name>
</gene>
<accession>A0A401YCZ1</accession>